<keyword evidence="1" id="KW-0472">Membrane</keyword>
<dbReference type="EMBL" id="MAAO01000006">
    <property type="protein sequence ID" value="OUR96563.1"/>
    <property type="molecule type" value="Genomic_DNA"/>
</dbReference>
<organism evidence="2 3">
    <name type="scientific">Halobacteriovorax marinus</name>
    <dbReference type="NCBI Taxonomy" id="97084"/>
    <lineage>
        <taxon>Bacteria</taxon>
        <taxon>Pseudomonadati</taxon>
        <taxon>Bdellovibrionota</taxon>
        <taxon>Bacteriovoracia</taxon>
        <taxon>Bacteriovoracales</taxon>
        <taxon>Halobacteriovoraceae</taxon>
        <taxon>Halobacteriovorax</taxon>
    </lineage>
</organism>
<reference evidence="3" key="1">
    <citation type="journal article" date="2017" name="Proc. Natl. Acad. Sci. U.S.A.">
        <title>Simulation of Deepwater Horizon oil plume reveals substrate specialization within a complex community of hydrocarbon-degraders.</title>
        <authorList>
            <person name="Hu P."/>
            <person name="Dubinsky E.A."/>
            <person name="Probst A.J."/>
            <person name="Wang J."/>
            <person name="Sieber C.M.K."/>
            <person name="Tom L.M."/>
            <person name="Gardinali P."/>
            <person name="Banfield J.F."/>
            <person name="Atlas R.M."/>
            <person name="Andersen G.L."/>
        </authorList>
    </citation>
    <scope>NUCLEOTIDE SEQUENCE [LARGE SCALE GENOMIC DNA]</scope>
</reference>
<name>A0A1Y5F6N8_9BACT</name>
<accession>A0A1Y5F6N8</accession>
<proteinExistence type="predicted"/>
<sequence>MDPTNVQLVGTVLFAVAVIHTFLVSKFEHMAHKYPKGSIGENVFHFLGEVEAVFGMWAAVLIGFMAATEGLIVTGEDGHTVVGGAIHYLESLNYTEPAFVFVIMCIAGTRPIILFAEKIILAVSKVIPLPGKMAFYISALIVGPLLGSFITEPAAMTVTALILLDYFYSNKMSTKFKYATLGLLFVNISVGGTLTHFAAPPVLMVAAKWHWGLMHMLTNFGYKSAIAIFISTLVVAFFFKNELSGSLEAKQKHDNEMVPTWWMTLSHLVFMALVVYSAHHMVFFMGLFLFFLGFATVTQEYQDEIKLKESLLVGFFLAGLVTLGAQQAWWLQPILTEMGDITLFFGATGLTAITDNAALTYLGSLVELTDSAKFNLVAGAVAGGGLTVIANAPNPAGFGILKGSFGKDGISPLGLLMGALFPTIIAMICLQVFPSLMGGH</sequence>
<dbReference type="AlphaFoldDB" id="A0A1Y5F6N8"/>
<evidence type="ECO:0000313" key="3">
    <source>
        <dbReference type="Proteomes" id="UP000196531"/>
    </source>
</evidence>
<evidence type="ECO:0000313" key="2">
    <source>
        <dbReference type="EMBL" id="OUR96563.1"/>
    </source>
</evidence>
<feature type="transmembrane region" description="Helical" evidence="1">
    <location>
        <begin position="46"/>
        <end position="67"/>
    </location>
</feature>
<dbReference type="Proteomes" id="UP000196531">
    <property type="component" value="Unassembled WGS sequence"/>
</dbReference>
<feature type="transmembrane region" description="Helical" evidence="1">
    <location>
        <begin position="129"/>
        <end position="147"/>
    </location>
</feature>
<protein>
    <recommendedName>
        <fullName evidence="4">Na+/H+ antiporter</fullName>
    </recommendedName>
</protein>
<keyword evidence="1" id="KW-1133">Transmembrane helix</keyword>
<evidence type="ECO:0008006" key="4">
    <source>
        <dbReference type="Google" id="ProtNLM"/>
    </source>
</evidence>
<comment type="caution">
    <text evidence="2">The sequence shown here is derived from an EMBL/GenBank/DDBJ whole genome shotgun (WGS) entry which is preliminary data.</text>
</comment>
<evidence type="ECO:0000256" key="1">
    <source>
        <dbReference type="SAM" id="Phobius"/>
    </source>
</evidence>
<feature type="transmembrane region" description="Helical" evidence="1">
    <location>
        <begin position="413"/>
        <end position="433"/>
    </location>
</feature>
<dbReference type="InterPro" id="IPR009978">
    <property type="entry name" value="Na_H_antiport_3"/>
</dbReference>
<feature type="transmembrane region" description="Helical" evidence="1">
    <location>
        <begin position="374"/>
        <end position="393"/>
    </location>
</feature>
<dbReference type="Pfam" id="PF07399">
    <property type="entry name" value="Na_H_antiport_3"/>
    <property type="match status" value="1"/>
</dbReference>
<feature type="transmembrane region" description="Helical" evidence="1">
    <location>
        <begin position="310"/>
        <end position="329"/>
    </location>
</feature>
<gene>
    <name evidence="2" type="ORF">A9Q84_09445</name>
</gene>
<feature type="transmembrane region" description="Helical" evidence="1">
    <location>
        <begin position="98"/>
        <end position="117"/>
    </location>
</feature>
<feature type="transmembrane region" description="Helical" evidence="1">
    <location>
        <begin position="181"/>
        <end position="200"/>
    </location>
</feature>
<keyword evidence="1" id="KW-0812">Transmembrane</keyword>
<feature type="transmembrane region" description="Helical" evidence="1">
    <location>
        <begin position="220"/>
        <end position="239"/>
    </location>
</feature>
<feature type="transmembrane region" description="Helical" evidence="1">
    <location>
        <begin position="341"/>
        <end position="362"/>
    </location>
</feature>
<feature type="transmembrane region" description="Helical" evidence="1">
    <location>
        <begin position="6"/>
        <end position="25"/>
    </location>
</feature>